<dbReference type="InterPro" id="IPR033718">
    <property type="entry name" value="DAGK_prok"/>
</dbReference>
<keyword evidence="14 23" id="KW-0460">Magnesium</keyword>
<evidence type="ECO:0000313" key="26">
    <source>
        <dbReference type="Proteomes" id="UP000095039"/>
    </source>
</evidence>
<evidence type="ECO:0000256" key="9">
    <source>
        <dbReference type="ARBA" id="ARBA00022692"/>
    </source>
</evidence>
<evidence type="ECO:0000256" key="22">
    <source>
        <dbReference type="PIRSR" id="PIRSR600829-3"/>
    </source>
</evidence>
<comment type="similarity">
    <text evidence="2 24">Belongs to the bacterial diacylglycerol kinase family.</text>
</comment>
<evidence type="ECO:0000256" key="4">
    <source>
        <dbReference type="ARBA" id="ARBA00017575"/>
    </source>
</evidence>
<keyword evidence="7 24" id="KW-0997">Cell inner membrane</keyword>
<proteinExistence type="inferred from homology"/>
<evidence type="ECO:0000256" key="14">
    <source>
        <dbReference type="ARBA" id="ARBA00022842"/>
    </source>
</evidence>
<evidence type="ECO:0000256" key="10">
    <source>
        <dbReference type="ARBA" id="ARBA00022723"/>
    </source>
</evidence>
<dbReference type="PROSITE" id="PS01069">
    <property type="entry name" value="DAGK_PROKAR"/>
    <property type="match status" value="1"/>
</dbReference>
<feature type="active site" description="Proton acceptor" evidence="20">
    <location>
        <position position="70"/>
    </location>
</feature>
<comment type="caution">
    <text evidence="25">The sequence shown here is derived from an EMBL/GenBank/DDBJ whole genome shotgun (WGS) entry which is preliminary data.</text>
</comment>
<keyword evidence="8 24" id="KW-0808">Transferase</keyword>
<keyword evidence="15 24" id="KW-1133">Transmembrane helix</keyword>
<dbReference type="RefSeq" id="WP_016958280.1">
    <property type="nucleotide sequence ID" value="NZ_AJWN02000109.1"/>
</dbReference>
<keyword evidence="18" id="KW-0594">Phospholipid biosynthesis</keyword>
<evidence type="ECO:0000313" key="25">
    <source>
        <dbReference type="EMBL" id="OEE57394.1"/>
    </source>
</evidence>
<feature type="transmembrane region" description="Helical" evidence="24">
    <location>
        <begin position="7"/>
        <end position="26"/>
    </location>
</feature>
<evidence type="ECO:0000256" key="3">
    <source>
        <dbReference type="ARBA" id="ARBA00012133"/>
    </source>
</evidence>
<dbReference type="InterPro" id="IPR036945">
    <property type="entry name" value="DAGK_sf"/>
</dbReference>
<feature type="binding site" evidence="22">
    <location>
        <position position="77"/>
    </location>
    <ligand>
        <name>ATP</name>
        <dbReference type="ChEBI" id="CHEBI:30616"/>
    </ligand>
</feature>
<keyword evidence="12 24" id="KW-0418">Kinase</keyword>
<dbReference type="PANTHER" id="PTHR34299:SF1">
    <property type="entry name" value="DIACYLGLYCEROL KINASE"/>
    <property type="match status" value="1"/>
</dbReference>
<dbReference type="EMBL" id="AJWN02000109">
    <property type="protein sequence ID" value="OEE57394.1"/>
    <property type="molecule type" value="Genomic_DNA"/>
</dbReference>
<evidence type="ECO:0000256" key="12">
    <source>
        <dbReference type="ARBA" id="ARBA00022777"/>
    </source>
</evidence>
<evidence type="ECO:0000256" key="23">
    <source>
        <dbReference type="PIRSR" id="PIRSR600829-4"/>
    </source>
</evidence>
<protein>
    <recommendedName>
        <fullName evidence="4 24">Diacylglycerol kinase</fullName>
        <ecNumber evidence="3 24">2.7.1.107</ecNumber>
    </recommendedName>
</protein>
<comment type="subcellular location">
    <subcellularLocation>
        <location evidence="1 24">Cell inner membrane</location>
        <topology evidence="1 24">Multi-pass membrane protein</topology>
    </subcellularLocation>
</comment>
<dbReference type="InterPro" id="IPR000829">
    <property type="entry name" value="DAGK"/>
</dbReference>
<dbReference type="GO" id="GO:0005886">
    <property type="term" value="C:plasma membrane"/>
    <property type="evidence" value="ECO:0007669"/>
    <property type="project" value="UniProtKB-SubCell"/>
</dbReference>
<feature type="binding site" evidence="21">
    <location>
        <position position="10"/>
    </location>
    <ligand>
        <name>substrate</name>
    </ligand>
</feature>
<dbReference type="Pfam" id="PF01219">
    <property type="entry name" value="DAGK_prokar"/>
    <property type="match status" value="1"/>
</dbReference>
<feature type="binding site" evidence="23">
    <location>
        <position position="77"/>
    </location>
    <ligand>
        <name>a divalent metal cation</name>
        <dbReference type="ChEBI" id="CHEBI:60240"/>
    </ligand>
</feature>
<feature type="binding site" evidence="21">
    <location>
        <begin position="31"/>
        <end position="35"/>
    </location>
    <ligand>
        <name>substrate</name>
    </ligand>
</feature>
<feature type="binding site" evidence="22">
    <location>
        <position position="10"/>
    </location>
    <ligand>
        <name>ATP</name>
        <dbReference type="ChEBI" id="CHEBI:30616"/>
    </ligand>
</feature>
<evidence type="ECO:0000256" key="21">
    <source>
        <dbReference type="PIRSR" id="PIRSR600829-2"/>
    </source>
</evidence>
<evidence type="ECO:0000256" key="15">
    <source>
        <dbReference type="ARBA" id="ARBA00022989"/>
    </source>
</evidence>
<evidence type="ECO:0000256" key="19">
    <source>
        <dbReference type="ARBA" id="ARBA00023264"/>
    </source>
</evidence>
<dbReference type="EC" id="2.7.1.107" evidence="3 24"/>
<accession>A0A1E5BVW3</accession>
<evidence type="ECO:0000256" key="2">
    <source>
        <dbReference type="ARBA" id="ARBA00005967"/>
    </source>
</evidence>
<evidence type="ECO:0000256" key="6">
    <source>
        <dbReference type="ARBA" id="ARBA00022516"/>
    </source>
</evidence>
<feature type="binding site" evidence="21">
    <location>
        <position position="99"/>
    </location>
    <ligand>
        <name>substrate</name>
    </ligand>
</feature>
<keyword evidence="19 24" id="KW-1208">Phospholipid metabolism</keyword>
<feature type="binding site" evidence="22">
    <location>
        <position position="29"/>
    </location>
    <ligand>
        <name>ATP</name>
        <dbReference type="ChEBI" id="CHEBI:30616"/>
    </ligand>
</feature>
<dbReference type="GO" id="GO:0005524">
    <property type="term" value="F:ATP binding"/>
    <property type="evidence" value="ECO:0007669"/>
    <property type="project" value="UniProtKB-KW"/>
</dbReference>
<feature type="transmembrane region" description="Helical" evidence="24">
    <location>
        <begin position="57"/>
        <end position="76"/>
    </location>
</feature>
<comment type="catalytic activity">
    <reaction evidence="24">
        <text>a 1,2-diacyl-sn-glycerol + ATP = a 1,2-diacyl-sn-glycero-3-phosphate + ADP + H(+)</text>
        <dbReference type="Rhea" id="RHEA:10272"/>
        <dbReference type="ChEBI" id="CHEBI:15378"/>
        <dbReference type="ChEBI" id="CHEBI:17815"/>
        <dbReference type="ChEBI" id="CHEBI:30616"/>
        <dbReference type="ChEBI" id="CHEBI:58608"/>
        <dbReference type="ChEBI" id="CHEBI:456216"/>
        <dbReference type="EC" id="2.7.1.107"/>
    </reaction>
</comment>
<dbReference type="AlphaFoldDB" id="A0A1E5BVW3"/>
<evidence type="ECO:0000256" key="24">
    <source>
        <dbReference type="RuleBase" id="RU363065"/>
    </source>
</evidence>
<dbReference type="GO" id="GO:0004143">
    <property type="term" value="F:ATP-dependent diacylglycerol kinase activity"/>
    <property type="evidence" value="ECO:0007669"/>
    <property type="project" value="UniProtKB-EC"/>
</dbReference>
<feature type="transmembrane region" description="Helical" evidence="24">
    <location>
        <begin position="32"/>
        <end position="50"/>
    </location>
</feature>
<feature type="binding site" evidence="21">
    <location>
        <position position="70"/>
    </location>
    <ligand>
        <name>substrate</name>
    </ligand>
</feature>
<dbReference type="PANTHER" id="PTHR34299">
    <property type="entry name" value="DIACYLGLYCEROL KINASE"/>
    <property type="match status" value="1"/>
</dbReference>
<feature type="binding site" evidence="21">
    <location>
        <begin position="48"/>
        <end position="51"/>
    </location>
    <ligand>
        <name>substrate</name>
    </ligand>
</feature>
<keyword evidence="6" id="KW-0444">Lipid biosynthesis</keyword>
<feature type="binding site" evidence="22">
    <location>
        <begin position="95"/>
        <end position="96"/>
    </location>
    <ligand>
        <name>ATP</name>
        <dbReference type="ChEBI" id="CHEBI:30616"/>
    </ligand>
</feature>
<evidence type="ECO:0000256" key="18">
    <source>
        <dbReference type="ARBA" id="ARBA00023209"/>
    </source>
</evidence>
<organism evidence="25 26">
    <name type="scientific">Enterovibrio norvegicus FF-454</name>
    <dbReference type="NCBI Taxonomy" id="1185651"/>
    <lineage>
        <taxon>Bacteria</taxon>
        <taxon>Pseudomonadati</taxon>
        <taxon>Pseudomonadota</taxon>
        <taxon>Gammaproteobacteria</taxon>
        <taxon>Vibrionales</taxon>
        <taxon>Vibrionaceae</taxon>
        <taxon>Enterovibrio</taxon>
    </lineage>
</organism>
<feature type="binding site" evidence="23">
    <location>
        <position position="29"/>
    </location>
    <ligand>
        <name>a divalent metal cation</name>
        <dbReference type="ChEBI" id="CHEBI:60240"/>
    </ligand>
</feature>
<name>A0A1E5BVW3_9GAMM</name>
<comment type="function">
    <text evidence="24">Catalyzes the ATP-dependent phosphorylation of sn-l,2-diacylglycerol (DAG) to phosphatidic acid. Involved in the recycling of diacylglycerol produced as a by-product during membrane-derived oligosaccharide (MDO) biosynthesis.</text>
</comment>
<dbReference type="Gene3D" id="1.10.287.3610">
    <property type="match status" value="1"/>
</dbReference>
<sequence>MKSPATGLMRIIYATRFSIFGLLSAWKHEAAFRQEVVLVVPLVILTFWLPVEKIEQILLIGSLMLVVITELLNSAVEVVVDRVGDEWNELSGRAKDIASAAVFVSLAFALFTWVWILI</sequence>
<evidence type="ECO:0000256" key="20">
    <source>
        <dbReference type="PIRSR" id="PIRSR600829-1"/>
    </source>
</evidence>
<comment type="caution">
    <text evidence="24">Lacks conserved residue(s) required for the propagation of feature annotation.</text>
</comment>
<reference evidence="25 26" key="1">
    <citation type="journal article" date="2012" name="Science">
        <title>Ecological populations of bacteria act as socially cohesive units of antibiotic production and resistance.</title>
        <authorList>
            <person name="Cordero O.X."/>
            <person name="Wildschutte H."/>
            <person name="Kirkup B."/>
            <person name="Proehl S."/>
            <person name="Ngo L."/>
            <person name="Hussain F."/>
            <person name="Le Roux F."/>
            <person name="Mincer T."/>
            <person name="Polz M.F."/>
        </authorList>
    </citation>
    <scope>NUCLEOTIDE SEQUENCE [LARGE SCALE GENOMIC DNA]</scope>
    <source>
        <strain evidence="25 26">FF-454</strain>
    </source>
</reference>
<dbReference type="GO" id="GO:0006654">
    <property type="term" value="P:phosphatidic acid biosynthetic process"/>
    <property type="evidence" value="ECO:0007669"/>
    <property type="project" value="InterPro"/>
</dbReference>
<evidence type="ECO:0000256" key="11">
    <source>
        <dbReference type="ARBA" id="ARBA00022741"/>
    </source>
</evidence>
<dbReference type="Proteomes" id="UP000095039">
    <property type="component" value="Unassembled WGS sequence"/>
</dbReference>
<keyword evidence="17 24" id="KW-0472">Membrane</keyword>
<keyword evidence="11 22" id="KW-0547">Nucleotide-binding</keyword>
<keyword evidence="10 23" id="KW-0479">Metal-binding</keyword>
<evidence type="ECO:0000256" key="17">
    <source>
        <dbReference type="ARBA" id="ARBA00023136"/>
    </source>
</evidence>
<evidence type="ECO:0000256" key="7">
    <source>
        <dbReference type="ARBA" id="ARBA00022519"/>
    </source>
</evidence>
<keyword evidence="5" id="KW-1003">Cell membrane</keyword>
<keyword evidence="9 24" id="KW-0812">Transmembrane</keyword>
<keyword evidence="26" id="KW-1185">Reference proteome</keyword>
<comment type="cofactor">
    <cofactor evidence="23">
        <name>Mg(2+)</name>
        <dbReference type="ChEBI" id="CHEBI:18420"/>
    </cofactor>
    <text evidence="23">Mn(2+), Zn(2+), Cd(2+) and Co(2+) support activity to lesser extents.</text>
</comment>
<keyword evidence="13 22" id="KW-0067">ATP-binding</keyword>
<evidence type="ECO:0000256" key="16">
    <source>
        <dbReference type="ARBA" id="ARBA00023098"/>
    </source>
</evidence>
<dbReference type="GO" id="GO:0046872">
    <property type="term" value="F:metal ion binding"/>
    <property type="evidence" value="ECO:0007669"/>
    <property type="project" value="UniProtKB-KW"/>
</dbReference>
<evidence type="ECO:0000256" key="1">
    <source>
        <dbReference type="ARBA" id="ARBA00004429"/>
    </source>
</evidence>
<feature type="transmembrane region" description="Helical" evidence="24">
    <location>
        <begin position="96"/>
        <end position="117"/>
    </location>
</feature>
<gene>
    <name evidence="25" type="ORF">A1OK_17365</name>
</gene>
<keyword evidence="16 24" id="KW-0443">Lipid metabolism</keyword>
<evidence type="ECO:0000256" key="13">
    <source>
        <dbReference type="ARBA" id="ARBA00022840"/>
    </source>
</evidence>
<evidence type="ECO:0000256" key="5">
    <source>
        <dbReference type="ARBA" id="ARBA00022475"/>
    </source>
</evidence>
<evidence type="ECO:0000256" key="8">
    <source>
        <dbReference type="ARBA" id="ARBA00022679"/>
    </source>
</evidence>
<dbReference type="CDD" id="cd14264">
    <property type="entry name" value="DAGK_IM"/>
    <property type="match status" value="1"/>
</dbReference>